<name>A0A1M7S0K9_9RHOB</name>
<sequence>MRRIAGWLIAAAALAVQPAAAEQPERLDIFKGVKSVTVQTEDGPVEITRVMTDCALNKGWLQPLVPVEGAHPATEIEVLEALGDPDWVVVDMRTIEWRVKATIPGSIHIPYTEVAQRLDELGCARAGQGWDCAKARHVVAFCNGPVCPQSPTALRAMAREGFPPERMHYYRGGMQDWLALGLTTVEGAF</sequence>
<keyword evidence="1" id="KW-0732">Signal</keyword>
<protein>
    <submittedName>
        <fullName evidence="3">Rhodanese-related sulfurtransferase</fullName>
    </submittedName>
</protein>
<dbReference type="PROSITE" id="PS50206">
    <property type="entry name" value="RHODANESE_3"/>
    <property type="match status" value="1"/>
</dbReference>
<keyword evidence="4" id="KW-1185">Reference proteome</keyword>
<dbReference type="SMART" id="SM00450">
    <property type="entry name" value="RHOD"/>
    <property type="match status" value="1"/>
</dbReference>
<proteinExistence type="predicted"/>
<organism evidence="3 4">
    <name type="scientific">Oceanicella actignis</name>
    <dbReference type="NCBI Taxonomy" id="1189325"/>
    <lineage>
        <taxon>Bacteria</taxon>
        <taxon>Pseudomonadati</taxon>
        <taxon>Pseudomonadota</taxon>
        <taxon>Alphaproteobacteria</taxon>
        <taxon>Rhodobacterales</taxon>
        <taxon>Paracoccaceae</taxon>
        <taxon>Oceanicella</taxon>
    </lineage>
</organism>
<reference evidence="3 4" key="1">
    <citation type="submission" date="2016-12" db="EMBL/GenBank/DDBJ databases">
        <authorList>
            <person name="Song W.-J."/>
            <person name="Kurnit D.M."/>
        </authorList>
    </citation>
    <scope>NUCLEOTIDE SEQUENCE [LARGE SCALE GENOMIC DNA]</scope>
    <source>
        <strain evidence="3 4">CGMCC 1.10808</strain>
    </source>
</reference>
<dbReference type="EMBL" id="FRDL01000001">
    <property type="protein sequence ID" value="SHN52021.1"/>
    <property type="molecule type" value="Genomic_DNA"/>
</dbReference>
<dbReference type="Pfam" id="PF00581">
    <property type="entry name" value="Rhodanese"/>
    <property type="match status" value="1"/>
</dbReference>
<dbReference type="Proteomes" id="UP000184066">
    <property type="component" value="Unassembled WGS sequence"/>
</dbReference>
<feature type="domain" description="Rhodanese" evidence="2">
    <location>
        <begin position="83"/>
        <end position="186"/>
    </location>
</feature>
<evidence type="ECO:0000313" key="4">
    <source>
        <dbReference type="Proteomes" id="UP000184066"/>
    </source>
</evidence>
<dbReference type="CDD" id="cd00158">
    <property type="entry name" value="RHOD"/>
    <property type="match status" value="1"/>
</dbReference>
<dbReference type="GO" id="GO:0016740">
    <property type="term" value="F:transferase activity"/>
    <property type="evidence" value="ECO:0007669"/>
    <property type="project" value="UniProtKB-KW"/>
</dbReference>
<accession>A0A1M7S0K9</accession>
<evidence type="ECO:0000313" key="3">
    <source>
        <dbReference type="EMBL" id="SHN52021.1"/>
    </source>
</evidence>
<dbReference type="STRING" id="1189325.SAMN04488119_102128"/>
<dbReference type="InterPro" id="IPR036873">
    <property type="entry name" value="Rhodanese-like_dom_sf"/>
</dbReference>
<dbReference type="Gene3D" id="3.40.250.10">
    <property type="entry name" value="Rhodanese-like domain"/>
    <property type="match status" value="1"/>
</dbReference>
<feature type="signal peptide" evidence="1">
    <location>
        <begin position="1"/>
        <end position="21"/>
    </location>
</feature>
<dbReference type="InterPro" id="IPR001763">
    <property type="entry name" value="Rhodanese-like_dom"/>
</dbReference>
<evidence type="ECO:0000256" key="1">
    <source>
        <dbReference type="SAM" id="SignalP"/>
    </source>
</evidence>
<dbReference type="RefSeq" id="WP_072745949.1">
    <property type="nucleotide sequence ID" value="NZ_FOHL01000002.1"/>
</dbReference>
<keyword evidence="3" id="KW-0808">Transferase</keyword>
<dbReference type="OrthoDB" id="9784513at2"/>
<gene>
    <name evidence="3" type="ORF">SAMN05216200_101390</name>
</gene>
<dbReference type="AlphaFoldDB" id="A0A1M7S0K9"/>
<dbReference type="SUPFAM" id="SSF52821">
    <property type="entry name" value="Rhodanese/Cell cycle control phosphatase"/>
    <property type="match status" value="1"/>
</dbReference>
<feature type="chain" id="PRO_5009929049" evidence="1">
    <location>
        <begin position="22"/>
        <end position="189"/>
    </location>
</feature>
<evidence type="ECO:0000259" key="2">
    <source>
        <dbReference type="PROSITE" id="PS50206"/>
    </source>
</evidence>